<dbReference type="AlphaFoldDB" id="A0A6J7ELI2"/>
<dbReference type="SUPFAM" id="SSF55961">
    <property type="entry name" value="Bet v1-like"/>
    <property type="match status" value="1"/>
</dbReference>
<dbReference type="Pfam" id="PF10604">
    <property type="entry name" value="Polyketide_cyc2"/>
    <property type="match status" value="1"/>
</dbReference>
<evidence type="ECO:0000313" key="1">
    <source>
        <dbReference type="EMBL" id="CAB4880473.1"/>
    </source>
</evidence>
<dbReference type="EMBL" id="CAFBLM010000089">
    <property type="protein sequence ID" value="CAB4880473.1"/>
    <property type="molecule type" value="Genomic_DNA"/>
</dbReference>
<dbReference type="CDD" id="cd07812">
    <property type="entry name" value="SRPBCC"/>
    <property type="match status" value="1"/>
</dbReference>
<gene>
    <name evidence="1" type="ORF">UFOPK3401_01400</name>
</gene>
<accession>A0A6J7ELI2</accession>
<proteinExistence type="predicted"/>
<dbReference type="InterPro" id="IPR019587">
    <property type="entry name" value="Polyketide_cyclase/dehydratase"/>
</dbReference>
<sequence length="150" mass="16327">MSDRIVETFSVVINKPAEAVFAVISDVNNHAQWANGAYRIEDVSDPNFATGATFTSYGVSRDSDNKRNDVTVMTNEPHSLFALSSLEDGDEYINTFSLTPEGEGTKVDKVIDMPKPGGPMGMMFAGIFKSVIAPRIAEGMDKMKEVVEAQ</sequence>
<protein>
    <submittedName>
        <fullName evidence="1">Unannotated protein</fullName>
    </submittedName>
</protein>
<dbReference type="InterPro" id="IPR023393">
    <property type="entry name" value="START-like_dom_sf"/>
</dbReference>
<dbReference type="Gene3D" id="3.30.530.20">
    <property type="match status" value="1"/>
</dbReference>
<organism evidence="1">
    <name type="scientific">freshwater metagenome</name>
    <dbReference type="NCBI Taxonomy" id="449393"/>
    <lineage>
        <taxon>unclassified sequences</taxon>
        <taxon>metagenomes</taxon>
        <taxon>ecological metagenomes</taxon>
    </lineage>
</organism>
<reference evidence="1" key="1">
    <citation type="submission" date="2020-05" db="EMBL/GenBank/DDBJ databases">
        <authorList>
            <person name="Chiriac C."/>
            <person name="Salcher M."/>
            <person name="Ghai R."/>
            <person name="Kavagutti S V."/>
        </authorList>
    </citation>
    <scope>NUCLEOTIDE SEQUENCE</scope>
</reference>
<name>A0A6J7ELI2_9ZZZZ</name>